<protein>
    <submittedName>
        <fullName evidence="2">Tetratrico peptide repeat-containing protein</fullName>
    </submittedName>
</protein>
<name>A0A1H9DZ69_9BACI</name>
<reference evidence="2 3" key="1">
    <citation type="submission" date="2016-10" db="EMBL/GenBank/DDBJ databases">
        <authorList>
            <person name="de Groot N.N."/>
        </authorList>
    </citation>
    <scope>NUCLEOTIDE SEQUENCE [LARGE SCALE GENOMIC DNA]</scope>
    <source>
        <strain evidence="2 3">DSM 21633</strain>
    </source>
</reference>
<feature type="domain" description="Tetratrico peptide repeat group 5" evidence="1">
    <location>
        <begin position="36"/>
        <end position="154"/>
    </location>
</feature>
<accession>A0A1H9DZ69</accession>
<dbReference type="OrthoDB" id="193829at2"/>
<evidence type="ECO:0000259" key="1">
    <source>
        <dbReference type="Pfam" id="PF12688"/>
    </source>
</evidence>
<evidence type="ECO:0000313" key="3">
    <source>
        <dbReference type="Proteomes" id="UP000199427"/>
    </source>
</evidence>
<dbReference type="AlphaFoldDB" id="A0A1H9DZ69"/>
<dbReference type="Gene3D" id="1.25.40.10">
    <property type="entry name" value="Tetratricopeptide repeat domain"/>
    <property type="match status" value="1"/>
</dbReference>
<dbReference type="InterPro" id="IPR041656">
    <property type="entry name" value="TPR_5"/>
</dbReference>
<evidence type="ECO:0000313" key="2">
    <source>
        <dbReference type="EMBL" id="SEQ18754.1"/>
    </source>
</evidence>
<dbReference type="RefSeq" id="WP_091773086.1">
    <property type="nucleotide sequence ID" value="NZ_CAESCL010000002.1"/>
</dbReference>
<dbReference type="EMBL" id="FOES01000008">
    <property type="protein sequence ID" value="SEQ18754.1"/>
    <property type="molecule type" value="Genomic_DNA"/>
</dbReference>
<dbReference type="InterPro" id="IPR011990">
    <property type="entry name" value="TPR-like_helical_dom_sf"/>
</dbReference>
<dbReference type="SUPFAM" id="SSF48452">
    <property type="entry name" value="TPR-like"/>
    <property type="match status" value="1"/>
</dbReference>
<dbReference type="Pfam" id="PF12688">
    <property type="entry name" value="TPR_5"/>
    <property type="match status" value="1"/>
</dbReference>
<dbReference type="Proteomes" id="UP000199427">
    <property type="component" value="Unassembled WGS sequence"/>
</dbReference>
<organism evidence="2 3">
    <name type="scientific">Piscibacillus halophilus</name>
    <dbReference type="NCBI Taxonomy" id="571933"/>
    <lineage>
        <taxon>Bacteria</taxon>
        <taxon>Bacillati</taxon>
        <taxon>Bacillota</taxon>
        <taxon>Bacilli</taxon>
        <taxon>Bacillales</taxon>
        <taxon>Bacillaceae</taxon>
        <taxon>Piscibacillus</taxon>
    </lineage>
</organism>
<proteinExistence type="predicted"/>
<gene>
    <name evidence="2" type="ORF">SAMN05216362_10816</name>
</gene>
<sequence>MDLHKVKELRQEGQLIEAREMAMELLKEDNQNAELLLETAFIHDQSDMEPQAITFYKQALDVGLEGNQRRDALLSLGSSYRAVGLYEQARETLEIGMSEYPDYNAFYIFFAMTLYNLGDTDLAVEILMTKLLETTDDQSIKAYQRALEFYASRLDEVFN</sequence>
<keyword evidence="3" id="KW-1185">Reference proteome</keyword>
<dbReference type="STRING" id="571933.SAMN05216362_10816"/>